<evidence type="ECO:0000259" key="1">
    <source>
        <dbReference type="PROSITE" id="PS50853"/>
    </source>
</evidence>
<reference evidence="2 3" key="2">
    <citation type="submission" date="2010-03" db="EMBL/GenBank/DDBJ databases">
        <authorList>
            <person name="Pajon A."/>
        </authorList>
    </citation>
    <scope>NUCLEOTIDE SEQUENCE [LARGE SCALE GENOMIC DNA]</scope>
    <source>
        <strain evidence="2 3">XB6B4</strain>
    </source>
</reference>
<dbReference type="EMBL" id="FP929050">
    <property type="protein sequence ID" value="CBL10916.1"/>
    <property type="molecule type" value="Genomic_DNA"/>
</dbReference>
<gene>
    <name evidence="2" type="ORF">RO1_00840</name>
</gene>
<dbReference type="HOGENOM" id="CLU_997090_0_0_9"/>
<protein>
    <submittedName>
        <fullName evidence="2">Fibronectin type III domain</fullName>
    </submittedName>
</protein>
<feature type="domain" description="Fibronectin type-III" evidence="1">
    <location>
        <begin position="143"/>
        <end position="234"/>
    </location>
</feature>
<dbReference type="AlphaFoldDB" id="D4KU76"/>
<proteinExistence type="predicted"/>
<dbReference type="KEGG" id="rix:RO1_00840"/>
<dbReference type="Gene3D" id="2.60.40.10">
    <property type="entry name" value="Immunoglobulins"/>
    <property type="match status" value="1"/>
</dbReference>
<dbReference type="Pfam" id="PF00041">
    <property type="entry name" value="fn3"/>
    <property type="match status" value="1"/>
</dbReference>
<accession>D4KU76</accession>
<reference evidence="2 3" key="1">
    <citation type="submission" date="2010-03" db="EMBL/GenBank/DDBJ databases">
        <title>The genome sequence of Roseburia intestinalis XB6B4.</title>
        <authorList>
            <consortium name="metaHIT consortium -- http://www.metahit.eu/"/>
            <person name="Pajon A."/>
            <person name="Turner K."/>
            <person name="Parkhill J."/>
            <person name="Bernalier A."/>
        </authorList>
    </citation>
    <scope>NUCLEOTIDE SEQUENCE [LARGE SCALE GENOMIC DNA]</scope>
    <source>
        <strain evidence="2 3">XB6B4</strain>
    </source>
</reference>
<dbReference type="PROSITE" id="PS50853">
    <property type="entry name" value="FN3"/>
    <property type="match status" value="1"/>
</dbReference>
<dbReference type="InterPro" id="IPR003961">
    <property type="entry name" value="FN3_dom"/>
</dbReference>
<evidence type="ECO:0000313" key="3">
    <source>
        <dbReference type="Proteomes" id="UP000008953"/>
    </source>
</evidence>
<dbReference type="CDD" id="cd00063">
    <property type="entry name" value="FN3"/>
    <property type="match status" value="1"/>
</dbReference>
<dbReference type="PATRIC" id="fig|718255.3.peg.70"/>
<sequence>MKTKSYVTTLLKFALAFTFAFILLILANVNVEAKTATVTNLKETDIEPYENPDITITWDAVSSGDQTIYYRLETSEDKITWKDEGSYYEPTAKIHAPSGKSVFYARVCAYTAPYDYAYMDDKNLCDIGNWSDTLKVVARISDKTSKIIGTKATAASLSFKWAAVSGASGYKVVYYPSGLSDLSKELTTSTNSCTIKNLKEDGSYAICVYALNSNSDFTAVSNTYTETYATTLPKKIRDFKVTTAYPGDASFEWKGINGAKAFQLQITKVSDSKKFKNRL</sequence>
<organism evidence="2 3">
    <name type="scientific">Roseburia intestinalis XB6B4</name>
    <dbReference type="NCBI Taxonomy" id="718255"/>
    <lineage>
        <taxon>Bacteria</taxon>
        <taxon>Bacillati</taxon>
        <taxon>Bacillota</taxon>
        <taxon>Clostridia</taxon>
        <taxon>Lachnospirales</taxon>
        <taxon>Lachnospiraceae</taxon>
        <taxon>Roseburia</taxon>
    </lineage>
</organism>
<name>D4KU76_9FIRM</name>
<dbReference type="SUPFAM" id="SSF49265">
    <property type="entry name" value="Fibronectin type III"/>
    <property type="match status" value="1"/>
</dbReference>
<evidence type="ECO:0000313" key="2">
    <source>
        <dbReference type="EMBL" id="CBL10916.1"/>
    </source>
</evidence>
<dbReference type="InterPro" id="IPR036116">
    <property type="entry name" value="FN3_sf"/>
</dbReference>
<dbReference type="Proteomes" id="UP000008953">
    <property type="component" value="Chromosome"/>
</dbReference>
<dbReference type="RefSeq" id="WP_015519910.1">
    <property type="nucleotide sequence ID" value="NC_021012.1"/>
</dbReference>
<dbReference type="InterPro" id="IPR013783">
    <property type="entry name" value="Ig-like_fold"/>
</dbReference>